<dbReference type="Gene3D" id="3.40.50.1110">
    <property type="entry name" value="SGNH hydrolase"/>
    <property type="match status" value="1"/>
</dbReference>
<dbReference type="Proteomes" id="UP001197093">
    <property type="component" value="Unassembled WGS sequence"/>
</dbReference>
<comment type="caution">
    <text evidence="3">The sequence shown here is derived from an EMBL/GenBank/DDBJ whole genome shotgun (WGS) entry which is preliminary data.</text>
</comment>
<dbReference type="PROSITE" id="PS50853">
    <property type="entry name" value="FN3"/>
    <property type="match status" value="1"/>
</dbReference>
<dbReference type="PANTHER" id="PTHR30383">
    <property type="entry name" value="THIOESTERASE 1/PROTEASE 1/LYSOPHOSPHOLIPASE L1"/>
    <property type="match status" value="1"/>
</dbReference>
<evidence type="ECO:0000313" key="3">
    <source>
        <dbReference type="EMBL" id="KAG7284942.1"/>
    </source>
</evidence>
<dbReference type="SMART" id="SM00060">
    <property type="entry name" value="FN3"/>
    <property type="match status" value="1"/>
</dbReference>
<dbReference type="AlphaFoldDB" id="A0AAD4HUV6"/>
<sequence>MATTQPQQAIKVMVVGDSISHGREGDWTWRYRIWEWFNRERVPVRFVGPFTGTSPPDEPPPPRPPRLIDEPPDPWPPLRTHGGYAAGVSSGFLANSDHFSASGRQAGQAKDLVAEQVAAYQPDLLLVELGFNDLGWSMCHPVQVLQNMKHLVDQARSAKRDLKFAIADIPQRTDMPGREDLPPPRRYIQQAPCRVHSALELTAITHSARGGTNSDAAYDGLHPNALGEYQLAQAFSHTLRTSHPVPPAPANLRATPGPCGIAITWTAVYGAYSYDLQHRRAGDTAWSTTPLPAPRYDWLHLPAGQTIHCRVRASAGDSPALKSAWSGPASATADPHPPPAHRHPHPRHTVRVRGLVPGHRYFIAVATWTSVGGGLPAGARAVRVGGGGGGGGVSPPSVPRGVRAEVREAAQVVEPTGWDWEYAVRAYNGNDESGLSEWVTPPPLDLEKVTLTEGDSLRVEIRHG</sequence>
<evidence type="ECO:0000256" key="1">
    <source>
        <dbReference type="SAM" id="MobiDB-lite"/>
    </source>
</evidence>
<gene>
    <name evidence="3" type="ORF">NEMBOFW57_009557</name>
</gene>
<dbReference type="Gene3D" id="2.60.40.10">
    <property type="entry name" value="Immunoglobulins"/>
    <property type="match status" value="1"/>
</dbReference>
<protein>
    <recommendedName>
        <fullName evidence="2">Fibronectin type-III domain-containing protein</fullName>
    </recommendedName>
</protein>
<dbReference type="InterPro" id="IPR013830">
    <property type="entry name" value="SGNH_hydro"/>
</dbReference>
<feature type="region of interest" description="Disordered" evidence="1">
    <location>
        <begin position="48"/>
        <end position="81"/>
    </location>
</feature>
<feature type="compositionally biased region" description="Pro residues" evidence="1">
    <location>
        <begin position="56"/>
        <end position="65"/>
    </location>
</feature>
<feature type="region of interest" description="Disordered" evidence="1">
    <location>
        <begin position="318"/>
        <end position="346"/>
    </location>
</feature>
<name>A0AAD4HUV6_9PEZI</name>
<dbReference type="Pfam" id="PF13472">
    <property type="entry name" value="Lipase_GDSL_2"/>
    <property type="match status" value="1"/>
</dbReference>
<dbReference type="SUPFAM" id="SSF52266">
    <property type="entry name" value="SGNH hydrolase"/>
    <property type="match status" value="1"/>
</dbReference>
<dbReference type="InterPro" id="IPR013783">
    <property type="entry name" value="Ig-like_fold"/>
</dbReference>
<feature type="domain" description="Fibronectin type-III" evidence="2">
    <location>
        <begin position="246"/>
        <end position="336"/>
    </location>
</feature>
<reference evidence="3" key="1">
    <citation type="submission" date="2023-02" db="EMBL/GenBank/DDBJ databases">
        <authorList>
            <person name="Palmer J.M."/>
        </authorList>
    </citation>
    <scope>NUCLEOTIDE SEQUENCE</scope>
    <source>
        <strain evidence="3">FW57</strain>
    </source>
</reference>
<dbReference type="EMBL" id="JAHCVI010000005">
    <property type="protein sequence ID" value="KAG7284942.1"/>
    <property type="molecule type" value="Genomic_DNA"/>
</dbReference>
<dbReference type="InterPro" id="IPR036514">
    <property type="entry name" value="SGNH_hydro_sf"/>
</dbReference>
<organism evidence="3 4">
    <name type="scientific">Staphylotrichum longicolle</name>
    <dbReference type="NCBI Taxonomy" id="669026"/>
    <lineage>
        <taxon>Eukaryota</taxon>
        <taxon>Fungi</taxon>
        <taxon>Dikarya</taxon>
        <taxon>Ascomycota</taxon>
        <taxon>Pezizomycotina</taxon>
        <taxon>Sordariomycetes</taxon>
        <taxon>Sordariomycetidae</taxon>
        <taxon>Sordariales</taxon>
        <taxon>Chaetomiaceae</taxon>
        <taxon>Staphylotrichum</taxon>
    </lineage>
</organism>
<proteinExistence type="predicted"/>
<dbReference type="InterPro" id="IPR051532">
    <property type="entry name" value="Ester_Hydrolysis_Enzymes"/>
</dbReference>
<evidence type="ECO:0000259" key="2">
    <source>
        <dbReference type="PROSITE" id="PS50853"/>
    </source>
</evidence>
<dbReference type="InterPro" id="IPR036116">
    <property type="entry name" value="FN3_sf"/>
</dbReference>
<dbReference type="InterPro" id="IPR003961">
    <property type="entry name" value="FN3_dom"/>
</dbReference>
<evidence type="ECO:0000313" key="4">
    <source>
        <dbReference type="Proteomes" id="UP001197093"/>
    </source>
</evidence>
<keyword evidence="4" id="KW-1185">Reference proteome</keyword>
<dbReference type="SUPFAM" id="SSF49265">
    <property type="entry name" value="Fibronectin type III"/>
    <property type="match status" value="1"/>
</dbReference>
<dbReference type="PANTHER" id="PTHR30383:SF19">
    <property type="entry name" value="FIBRONECTIN TYPE-III DOMAIN-CONTAINING PROTEIN"/>
    <property type="match status" value="1"/>
</dbReference>
<dbReference type="GO" id="GO:0004622">
    <property type="term" value="F:phosphatidylcholine lysophospholipase activity"/>
    <property type="evidence" value="ECO:0007669"/>
    <property type="project" value="TreeGrafter"/>
</dbReference>
<accession>A0AAD4HUV6</accession>